<dbReference type="PANTHER" id="PTHR48027">
    <property type="entry name" value="HETEROGENEOUS NUCLEAR RIBONUCLEOPROTEIN 87F-RELATED"/>
    <property type="match status" value="1"/>
</dbReference>
<dbReference type="SMART" id="SM00360">
    <property type="entry name" value="RRM"/>
    <property type="match status" value="1"/>
</dbReference>
<evidence type="ECO:0000259" key="3">
    <source>
        <dbReference type="PROSITE" id="PS50102"/>
    </source>
</evidence>
<evidence type="ECO:0000256" key="2">
    <source>
        <dbReference type="SAM" id="MobiDB-lite"/>
    </source>
</evidence>
<feature type="region of interest" description="Disordered" evidence="2">
    <location>
        <begin position="78"/>
        <end position="137"/>
    </location>
</feature>
<dbReference type="InterPro" id="IPR012677">
    <property type="entry name" value="Nucleotide-bd_a/b_plait_sf"/>
</dbReference>
<evidence type="ECO:0000256" key="1">
    <source>
        <dbReference type="ARBA" id="ARBA00022884"/>
    </source>
</evidence>
<keyword evidence="1" id="KW-0694">RNA-binding</keyword>
<reference evidence="4 5" key="1">
    <citation type="submission" date="2018-02" db="EMBL/GenBank/DDBJ databases">
        <title>Comparative genomes isolates from brazilian mangrove.</title>
        <authorList>
            <person name="Araujo J.E."/>
            <person name="Taketani R.G."/>
            <person name="Silva M.C.P."/>
            <person name="Loureco M.V."/>
            <person name="Andreote F.D."/>
        </authorList>
    </citation>
    <scope>NUCLEOTIDE SEQUENCE [LARGE SCALE GENOMIC DNA]</scope>
    <source>
        <strain evidence="4 5">HEX-2 MGV</strain>
    </source>
</reference>
<evidence type="ECO:0000313" key="4">
    <source>
        <dbReference type="EMBL" id="PQO33306.1"/>
    </source>
</evidence>
<evidence type="ECO:0000313" key="5">
    <source>
        <dbReference type="Proteomes" id="UP000240009"/>
    </source>
</evidence>
<name>A0A2S8FMA5_9BACT</name>
<dbReference type="Proteomes" id="UP000240009">
    <property type="component" value="Unassembled WGS sequence"/>
</dbReference>
<dbReference type="GO" id="GO:0003723">
    <property type="term" value="F:RNA binding"/>
    <property type="evidence" value="ECO:0007669"/>
    <property type="project" value="UniProtKB-KW"/>
</dbReference>
<organism evidence="4 5">
    <name type="scientific">Blastopirellula marina</name>
    <dbReference type="NCBI Taxonomy" id="124"/>
    <lineage>
        <taxon>Bacteria</taxon>
        <taxon>Pseudomonadati</taxon>
        <taxon>Planctomycetota</taxon>
        <taxon>Planctomycetia</taxon>
        <taxon>Pirellulales</taxon>
        <taxon>Pirellulaceae</taxon>
        <taxon>Blastopirellula</taxon>
    </lineage>
</organism>
<dbReference type="AlphaFoldDB" id="A0A2S8FMA5"/>
<dbReference type="CDD" id="cd21608">
    <property type="entry name" value="RRM2_NsCP33_like"/>
    <property type="match status" value="1"/>
</dbReference>
<feature type="domain" description="RRM" evidence="3">
    <location>
        <begin position="8"/>
        <end position="86"/>
    </location>
</feature>
<comment type="caution">
    <text evidence="4">The sequence shown here is derived from an EMBL/GenBank/DDBJ whole genome shotgun (WGS) entry which is preliminary data.</text>
</comment>
<dbReference type="EMBL" id="PUIA01000035">
    <property type="protein sequence ID" value="PQO33306.1"/>
    <property type="molecule type" value="Genomic_DNA"/>
</dbReference>
<dbReference type="InterPro" id="IPR048289">
    <property type="entry name" value="RRM2_NsCP33-like"/>
</dbReference>
<sequence length="137" mass="13326">MGVQTLGKKLYCGNLSYDISSSDLEQMFSQYGTVESAQVITDRDTGRSKGFGFVEMGSDADAQAAIDGLHESMQGGRALTVNEAKPRENRGGGGGGGRGGYGGGGGGGRGGYGGGGGGGRGGYGGGGGGGGGRGGRY</sequence>
<gene>
    <name evidence="4" type="ORF">C5Y96_10670</name>
</gene>
<dbReference type="OrthoDB" id="9798855at2"/>
<proteinExistence type="predicted"/>
<dbReference type="SUPFAM" id="SSF54928">
    <property type="entry name" value="RNA-binding domain, RBD"/>
    <property type="match status" value="1"/>
</dbReference>
<dbReference type="Pfam" id="PF00076">
    <property type="entry name" value="RRM_1"/>
    <property type="match status" value="1"/>
</dbReference>
<dbReference type="Gene3D" id="3.30.70.330">
    <property type="match status" value="1"/>
</dbReference>
<dbReference type="InterPro" id="IPR052462">
    <property type="entry name" value="SLIRP/GR-RBP-like"/>
</dbReference>
<dbReference type="InterPro" id="IPR000504">
    <property type="entry name" value="RRM_dom"/>
</dbReference>
<protein>
    <submittedName>
        <fullName evidence="4">RNA-binding protein</fullName>
    </submittedName>
</protein>
<accession>A0A2S8FMA5</accession>
<dbReference type="InterPro" id="IPR035979">
    <property type="entry name" value="RBD_domain_sf"/>
</dbReference>
<feature type="compositionally biased region" description="Gly residues" evidence="2">
    <location>
        <begin position="91"/>
        <end position="137"/>
    </location>
</feature>
<dbReference type="PROSITE" id="PS50102">
    <property type="entry name" value="RRM"/>
    <property type="match status" value="1"/>
</dbReference>